<keyword evidence="1" id="KW-0812">Transmembrane</keyword>
<proteinExistence type="predicted"/>
<feature type="transmembrane region" description="Helical" evidence="1">
    <location>
        <begin position="136"/>
        <end position="159"/>
    </location>
</feature>
<dbReference type="EMBL" id="MU004378">
    <property type="protein sequence ID" value="KAF2653625.1"/>
    <property type="molecule type" value="Genomic_DNA"/>
</dbReference>
<feature type="transmembrane region" description="Helical" evidence="1">
    <location>
        <begin position="40"/>
        <end position="60"/>
    </location>
</feature>
<gene>
    <name evidence="2" type="ORF">K491DRAFT_780195</name>
</gene>
<sequence>MDKPLPSLPYAHLSRISPLPLPRSSPTWTAWLLSTSITPLTYTIFLTSCLLILLSTLQIICEVHLFHAFNNTRVQLPGSSLAEWLFIPTTPVNLDSGPTAGNLLVASWGIMTSVVALIWVGCLWRETIAQRTRALAQTAFSLTLLHTALALAVLTYIFVAESSNSMPTYVTDWKTVSFTREYYICTAFPSRIRDVDRYWGFAACEDAQIGRWCMIGQASLSLVLSACCVVQAQRNAVLTFKRANGSDVEKAAGRAHAWRARGKGRAGVEVERREMGQRVMGNGLVGTAAIVTAHPVYRSSPDVASMRLLSS</sequence>
<keyword evidence="1" id="KW-0472">Membrane</keyword>
<protein>
    <submittedName>
        <fullName evidence="2">Uncharacterized protein</fullName>
    </submittedName>
</protein>
<feature type="transmembrane region" description="Helical" evidence="1">
    <location>
        <begin position="103"/>
        <end position="124"/>
    </location>
</feature>
<keyword evidence="3" id="KW-1185">Reference proteome</keyword>
<keyword evidence="1" id="KW-1133">Transmembrane helix</keyword>
<organism evidence="2 3">
    <name type="scientific">Lophiostoma macrostomum CBS 122681</name>
    <dbReference type="NCBI Taxonomy" id="1314788"/>
    <lineage>
        <taxon>Eukaryota</taxon>
        <taxon>Fungi</taxon>
        <taxon>Dikarya</taxon>
        <taxon>Ascomycota</taxon>
        <taxon>Pezizomycotina</taxon>
        <taxon>Dothideomycetes</taxon>
        <taxon>Pleosporomycetidae</taxon>
        <taxon>Pleosporales</taxon>
        <taxon>Lophiostomataceae</taxon>
        <taxon>Lophiostoma</taxon>
    </lineage>
</organism>
<reference evidence="2" key="1">
    <citation type="journal article" date="2020" name="Stud. Mycol.">
        <title>101 Dothideomycetes genomes: a test case for predicting lifestyles and emergence of pathogens.</title>
        <authorList>
            <person name="Haridas S."/>
            <person name="Albert R."/>
            <person name="Binder M."/>
            <person name="Bloem J."/>
            <person name="Labutti K."/>
            <person name="Salamov A."/>
            <person name="Andreopoulos B."/>
            <person name="Baker S."/>
            <person name="Barry K."/>
            <person name="Bills G."/>
            <person name="Bluhm B."/>
            <person name="Cannon C."/>
            <person name="Castanera R."/>
            <person name="Culley D."/>
            <person name="Daum C."/>
            <person name="Ezra D."/>
            <person name="Gonzalez J."/>
            <person name="Henrissat B."/>
            <person name="Kuo A."/>
            <person name="Liang C."/>
            <person name="Lipzen A."/>
            <person name="Lutzoni F."/>
            <person name="Magnuson J."/>
            <person name="Mondo S."/>
            <person name="Nolan M."/>
            <person name="Ohm R."/>
            <person name="Pangilinan J."/>
            <person name="Park H.-J."/>
            <person name="Ramirez L."/>
            <person name="Alfaro M."/>
            <person name="Sun H."/>
            <person name="Tritt A."/>
            <person name="Yoshinaga Y."/>
            <person name="Zwiers L.-H."/>
            <person name="Turgeon B."/>
            <person name="Goodwin S."/>
            <person name="Spatafora J."/>
            <person name="Crous P."/>
            <person name="Grigoriev I."/>
        </authorList>
    </citation>
    <scope>NUCLEOTIDE SEQUENCE</scope>
    <source>
        <strain evidence="2">CBS 122681</strain>
    </source>
</reference>
<dbReference type="Proteomes" id="UP000799324">
    <property type="component" value="Unassembled WGS sequence"/>
</dbReference>
<evidence type="ECO:0000313" key="3">
    <source>
        <dbReference type="Proteomes" id="UP000799324"/>
    </source>
</evidence>
<evidence type="ECO:0000313" key="2">
    <source>
        <dbReference type="EMBL" id="KAF2653625.1"/>
    </source>
</evidence>
<evidence type="ECO:0000256" key="1">
    <source>
        <dbReference type="SAM" id="Phobius"/>
    </source>
</evidence>
<accession>A0A6A6T0X1</accession>
<dbReference type="AlphaFoldDB" id="A0A6A6T0X1"/>
<dbReference type="OrthoDB" id="3799217at2759"/>
<name>A0A6A6T0X1_9PLEO</name>